<evidence type="ECO:0000256" key="7">
    <source>
        <dbReference type="ARBA" id="ARBA00022840"/>
    </source>
</evidence>
<dbReference type="GO" id="GO:0004797">
    <property type="term" value="F:thymidine kinase activity"/>
    <property type="evidence" value="ECO:0007669"/>
    <property type="project" value="UniProtKB-EC"/>
</dbReference>
<feature type="active site" description="Proton acceptor" evidence="8">
    <location>
        <position position="99"/>
    </location>
</feature>
<keyword evidence="5 10" id="KW-0547">Nucleotide-binding</keyword>
<evidence type="ECO:0000256" key="11">
    <source>
        <dbReference type="RuleBase" id="RU004165"/>
    </source>
</evidence>
<evidence type="ECO:0000256" key="3">
    <source>
        <dbReference type="ARBA" id="ARBA00022634"/>
    </source>
</evidence>
<evidence type="ECO:0000256" key="1">
    <source>
        <dbReference type="ARBA" id="ARBA00007587"/>
    </source>
</evidence>
<proteinExistence type="inferred from homology"/>
<dbReference type="InterPro" id="IPR027417">
    <property type="entry name" value="P-loop_NTPase"/>
</dbReference>
<dbReference type="Gene3D" id="3.40.50.300">
    <property type="entry name" value="P-loop containing nucleotide triphosphate hydrolases"/>
    <property type="match status" value="1"/>
</dbReference>
<evidence type="ECO:0000256" key="5">
    <source>
        <dbReference type="ARBA" id="ARBA00022741"/>
    </source>
</evidence>
<evidence type="ECO:0000256" key="9">
    <source>
        <dbReference type="PIRSR" id="PIRSR035805-2"/>
    </source>
</evidence>
<evidence type="ECO:0000256" key="4">
    <source>
        <dbReference type="ARBA" id="ARBA00022679"/>
    </source>
</evidence>
<dbReference type="PANTHER" id="PTHR11441:SF0">
    <property type="entry name" value="THYMIDINE KINASE, CYTOSOLIC"/>
    <property type="match status" value="1"/>
</dbReference>
<keyword evidence="6 10" id="KW-0418">Kinase</keyword>
<dbReference type="SUPFAM" id="SSF52540">
    <property type="entry name" value="P-loop containing nucleoside triphosphate hydrolases"/>
    <property type="match status" value="1"/>
</dbReference>
<protein>
    <recommendedName>
        <fullName evidence="2 10">Thymidine kinase</fullName>
        <ecNumber evidence="2 10">2.7.1.21</ecNumber>
    </recommendedName>
</protein>
<dbReference type="GO" id="GO:0071897">
    <property type="term" value="P:DNA biosynthetic process"/>
    <property type="evidence" value="ECO:0007669"/>
    <property type="project" value="UniProtKB-KW"/>
</dbReference>
<evidence type="ECO:0000256" key="6">
    <source>
        <dbReference type="ARBA" id="ARBA00022777"/>
    </source>
</evidence>
<dbReference type="Pfam" id="PF00265">
    <property type="entry name" value="TK"/>
    <property type="match status" value="1"/>
</dbReference>
<keyword evidence="4 10" id="KW-0808">Transferase</keyword>
<comment type="similarity">
    <text evidence="1 11">Belongs to the thymidine kinase family.</text>
</comment>
<evidence type="ECO:0000313" key="12">
    <source>
        <dbReference type="EMBL" id="DAF52709.1"/>
    </source>
</evidence>
<dbReference type="EC" id="2.7.1.21" evidence="2 10"/>
<dbReference type="PIRSF" id="PIRSF035805">
    <property type="entry name" value="TK_cell"/>
    <property type="match status" value="1"/>
</dbReference>
<evidence type="ECO:0000256" key="8">
    <source>
        <dbReference type="PIRSR" id="PIRSR035805-1"/>
    </source>
</evidence>
<dbReference type="EMBL" id="BK032642">
    <property type="protein sequence ID" value="DAF52709.1"/>
    <property type="molecule type" value="Genomic_DNA"/>
</dbReference>
<dbReference type="GO" id="GO:0046104">
    <property type="term" value="P:thymidine metabolic process"/>
    <property type="evidence" value="ECO:0007669"/>
    <property type="project" value="TreeGrafter"/>
</dbReference>
<dbReference type="InterPro" id="IPR001267">
    <property type="entry name" value="Thymidine_kinase"/>
</dbReference>
<accession>A0A8S5SNS0</accession>
<name>A0A8S5SNS0_9CAUD</name>
<dbReference type="PANTHER" id="PTHR11441">
    <property type="entry name" value="THYMIDINE KINASE"/>
    <property type="match status" value="1"/>
</dbReference>
<organism evidence="12">
    <name type="scientific">Siphoviridae sp. ctqSm5</name>
    <dbReference type="NCBI Taxonomy" id="2827949"/>
    <lineage>
        <taxon>Viruses</taxon>
        <taxon>Duplodnaviria</taxon>
        <taxon>Heunggongvirae</taxon>
        <taxon>Uroviricota</taxon>
        <taxon>Caudoviricetes</taxon>
    </lineage>
</organism>
<keyword evidence="3 10" id="KW-0237">DNA synthesis</keyword>
<comment type="catalytic activity">
    <reaction evidence="10">
        <text>thymidine + ATP = dTMP + ADP + H(+)</text>
        <dbReference type="Rhea" id="RHEA:19129"/>
        <dbReference type="ChEBI" id="CHEBI:15378"/>
        <dbReference type="ChEBI" id="CHEBI:17748"/>
        <dbReference type="ChEBI" id="CHEBI:30616"/>
        <dbReference type="ChEBI" id="CHEBI:63528"/>
        <dbReference type="ChEBI" id="CHEBI:456216"/>
        <dbReference type="EC" id="2.7.1.21"/>
    </reaction>
</comment>
<evidence type="ECO:0000256" key="10">
    <source>
        <dbReference type="RuleBase" id="RU000544"/>
    </source>
</evidence>
<sequence length="214" mass="24433">MNVRKGKLYYFYATMNGGKSAQLICKQHQFEQSGSTTFVLKPSFDTRSDNTIKSRAIKSELSCHVFDEDTNLFKLVFSLMGQHLSNGGKLDDVCVFVDEINFATKEHIQQLFELTRSRYNVKVFCYGLKTNYLNQLFEASEQLLILADNVEEIKSKCATNGCSNKATTHVRYINDIPYVEGNGKQVGDIDGLDKYTSVCQNCYHEITNTYKYNK</sequence>
<dbReference type="SUPFAM" id="SSF57716">
    <property type="entry name" value="Glucocorticoid receptor-like (DNA-binding domain)"/>
    <property type="match status" value="1"/>
</dbReference>
<feature type="binding site" evidence="9">
    <location>
        <position position="195"/>
    </location>
    <ligand>
        <name>substrate</name>
    </ligand>
</feature>
<keyword evidence="7 10" id="KW-0067">ATP-binding</keyword>
<dbReference type="GO" id="GO:0005524">
    <property type="term" value="F:ATP binding"/>
    <property type="evidence" value="ECO:0007669"/>
    <property type="project" value="UniProtKB-KW"/>
</dbReference>
<evidence type="ECO:0000256" key="2">
    <source>
        <dbReference type="ARBA" id="ARBA00012118"/>
    </source>
</evidence>
<reference evidence="12" key="1">
    <citation type="journal article" date="2021" name="Proc. Natl. Acad. Sci. U.S.A.">
        <title>A Catalog of Tens of Thousands of Viruses from Human Metagenomes Reveals Hidden Associations with Chronic Diseases.</title>
        <authorList>
            <person name="Tisza M.J."/>
            <person name="Buck C.B."/>
        </authorList>
    </citation>
    <scope>NUCLEOTIDE SEQUENCE</scope>
    <source>
        <strain evidence="12">CtqSm5</strain>
    </source>
</reference>